<comment type="caution">
    <text evidence="3">The sequence shown here is derived from an EMBL/GenBank/DDBJ whole genome shotgun (WGS) entry which is preliminary data.</text>
</comment>
<proteinExistence type="predicted"/>
<protein>
    <submittedName>
        <fullName evidence="3">Autotransporter outer membrane beta-barrel domain-containing protein</fullName>
    </submittedName>
</protein>
<feature type="region of interest" description="Disordered" evidence="1">
    <location>
        <begin position="43"/>
        <end position="123"/>
    </location>
</feature>
<dbReference type="PROSITE" id="PS51208">
    <property type="entry name" value="AUTOTRANSPORTER"/>
    <property type="match status" value="1"/>
</dbReference>
<dbReference type="SMART" id="SM00869">
    <property type="entry name" value="Autotransporter"/>
    <property type="match status" value="1"/>
</dbReference>
<feature type="domain" description="Autotransporter" evidence="2">
    <location>
        <begin position="243"/>
        <end position="532"/>
    </location>
</feature>
<accession>A0ABS9P6W1</accession>
<dbReference type="Proteomes" id="UP000814385">
    <property type="component" value="Unassembled WGS sequence"/>
</dbReference>
<dbReference type="Pfam" id="PF03797">
    <property type="entry name" value="Autotransporter"/>
    <property type="match status" value="1"/>
</dbReference>
<evidence type="ECO:0000313" key="4">
    <source>
        <dbReference type="Proteomes" id="UP000814385"/>
    </source>
</evidence>
<evidence type="ECO:0000313" key="3">
    <source>
        <dbReference type="EMBL" id="MCG6657503.1"/>
    </source>
</evidence>
<gene>
    <name evidence="3" type="ORF">HOP52_06950</name>
</gene>
<dbReference type="RefSeq" id="WP_238976638.1">
    <property type="nucleotide sequence ID" value="NZ_JABFUC010000004.1"/>
</dbReference>
<keyword evidence="4" id="KW-1185">Reference proteome</keyword>
<dbReference type="InterPro" id="IPR006315">
    <property type="entry name" value="OM_autotransptr_brl_dom"/>
</dbReference>
<evidence type="ECO:0000259" key="2">
    <source>
        <dbReference type="PROSITE" id="PS51208"/>
    </source>
</evidence>
<feature type="compositionally biased region" description="Basic and acidic residues" evidence="1">
    <location>
        <begin position="107"/>
        <end position="123"/>
    </location>
</feature>
<dbReference type="NCBIfam" id="TIGR01414">
    <property type="entry name" value="autotrans_barl"/>
    <property type="match status" value="1"/>
</dbReference>
<sequence>MIQPSNLQDGSKPTVSQHSGRLWPCRLVAGSSAIAALLFGLTLSPPSHGQEIPDFPDEAEEVEQEPDEEEFDEEEFDEEEFDEEEFDEEEFDEEEFEQEQEPDESEPERVSPAEREGLTERQREVARTLHNACDSVREMPTESWTTRQRDLIAVCEAAAASEDPGTNYYDGLAPEEVAAQGRVSLQSLRQQMDNVAQRMGELRAGTTGLSTGGLTLAQHDGLTPSGLYGNVLGAGASGDNDILAFSQWGVFVNGTVSQSRRDTTMGEPGFRRESYGLTAGVDYRLTADTIVGAALGFTRTDTDLRRNAGKVDVNGYSLSLYGTRFLGEAFYVEGIATAGRNRYDTVRTVFVEPIGTQSAMAKPRGNEYGLGLNVGYDRPSGPWTTSYQAGFDYLRTRIDGYTENPSHPDNLGAGTLLNLDSQTIESKTAEAAVQLSYAASQSWGVMHYSGRLGLEHEFGDRSRSITAQFQEDPTNTTFALRTDSPDRTYLNLGAGLTAQMPRGRAAYVFLESVEGRSGYRHYQVDVGFRMEF</sequence>
<dbReference type="InterPro" id="IPR005546">
    <property type="entry name" value="Autotransporte_beta"/>
</dbReference>
<dbReference type="SUPFAM" id="SSF103515">
    <property type="entry name" value="Autotransporter"/>
    <property type="match status" value="1"/>
</dbReference>
<feature type="compositionally biased region" description="Acidic residues" evidence="1">
    <location>
        <begin position="54"/>
        <end position="106"/>
    </location>
</feature>
<organism evidence="3 4">
    <name type="scientific">Billgrantia campisalis</name>
    <dbReference type="NCBI Taxonomy" id="74661"/>
    <lineage>
        <taxon>Bacteria</taxon>
        <taxon>Pseudomonadati</taxon>
        <taxon>Pseudomonadota</taxon>
        <taxon>Gammaproteobacteria</taxon>
        <taxon>Oceanospirillales</taxon>
        <taxon>Halomonadaceae</taxon>
        <taxon>Billgrantia</taxon>
    </lineage>
</organism>
<name>A0ABS9P6W1_9GAMM</name>
<dbReference type="Gene3D" id="2.40.128.130">
    <property type="entry name" value="Autotransporter beta-domain"/>
    <property type="match status" value="1"/>
</dbReference>
<dbReference type="EMBL" id="JABFUC010000004">
    <property type="protein sequence ID" value="MCG6657503.1"/>
    <property type="molecule type" value="Genomic_DNA"/>
</dbReference>
<evidence type="ECO:0000256" key="1">
    <source>
        <dbReference type="SAM" id="MobiDB-lite"/>
    </source>
</evidence>
<reference evidence="3 4" key="1">
    <citation type="submission" date="2020-05" db="EMBL/GenBank/DDBJ databases">
        <title>Comparative genomic analysis of denitrifying bacteria from Halomonas genus.</title>
        <authorList>
            <person name="Wang L."/>
            <person name="Shao Z."/>
        </authorList>
    </citation>
    <scope>NUCLEOTIDE SEQUENCE [LARGE SCALE GENOMIC DNA]</scope>
    <source>
        <strain evidence="3 4">A4</strain>
    </source>
</reference>
<dbReference type="InterPro" id="IPR036709">
    <property type="entry name" value="Autotransporte_beta_dom_sf"/>
</dbReference>